<name>A0A239N8Y0_9ACTN</name>
<keyword evidence="3" id="KW-1185">Reference proteome</keyword>
<accession>A0A239N8Y0</accession>
<organism evidence="2 3">
    <name type="scientific">Actinacidiphila glaucinigra</name>
    <dbReference type="NCBI Taxonomy" id="235986"/>
    <lineage>
        <taxon>Bacteria</taxon>
        <taxon>Bacillati</taxon>
        <taxon>Actinomycetota</taxon>
        <taxon>Actinomycetes</taxon>
        <taxon>Kitasatosporales</taxon>
        <taxon>Streptomycetaceae</taxon>
        <taxon>Actinacidiphila</taxon>
    </lineage>
</organism>
<dbReference type="SUPFAM" id="SSF52518">
    <property type="entry name" value="Thiamin diphosphate-binding fold (THDP-binding)"/>
    <property type="match status" value="1"/>
</dbReference>
<dbReference type="InterPro" id="IPR012001">
    <property type="entry name" value="Thiamin_PyroP_enz_TPP-bd_dom"/>
</dbReference>
<evidence type="ECO:0000313" key="2">
    <source>
        <dbReference type="EMBL" id="SNT50678.1"/>
    </source>
</evidence>
<dbReference type="GO" id="GO:0000287">
    <property type="term" value="F:magnesium ion binding"/>
    <property type="evidence" value="ECO:0007669"/>
    <property type="project" value="UniProtKB-ARBA"/>
</dbReference>
<evidence type="ECO:0000313" key="3">
    <source>
        <dbReference type="Proteomes" id="UP000198280"/>
    </source>
</evidence>
<dbReference type="Proteomes" id="UP000198280">
    <property type="component" value="Unassembled WGS sequence"/>
</dbReference>
<dbReference type="Pfam" id="PF02776">
    <property type="entry name" value="TPP_enzyme_N"/>
    <property type="match status" value="1"/>
</dbReference>
<dbReference type="GO" id="GO:0030976">
    <property type="term" value="F:thiamine pyrophosphate binding"/>
    <property type="evidence" value="ECO:0007669"/>
    <property type="project" value="InterPro"/>
</dbReference>
<dbReference type="InterPro" id="IPR029061">
    <property type="entry name" value="THDP-binding"/>
</dbReference>
<dbReference type="PANTHER" id="PTHR42981:SF2">
    <property type="entry name" value="PYRUVATE DEHYDROGENASE [UBIQUINONE]"/>
    <property type="match status" value="1"/>
</dbReference>
<evidence type="ECO:0000259" key="1">
    <source>
        <dbReference type="Pfam" id="PF02776"/>
    </source>
</evidence>
<protein>
    <submittedName>
        <fullName evidence="2">Thiamine pyrophosphate enzyme, N-terminal TPP binding domain</fullName>
    </submittedName>
</protein>
<dbReference type="AlphaFoldDB" id="A0A239N8Y0"/>
<dbReference type="Gene3D" id="3.40.50.970">
    <property type="match status" value="1"/>
</dbReference>
<proteinExistence type="predicted"/>
<reference evidence="2 3" key="1">
    <citation type="submission" date="2017-06" db="EMBL/GenBank/DDBJ databases">
        <authorList>
            <person name="Kim H.J."/>
            <person name="Triplett B.A."/>
        </authorList>
    </citation>
    <scope>NUCLEOTIDE SEQUENCE [LARGE SCALE GENOMIC DNA]</scope>
    <source>
        <strain evidence="2 3">CGMCC 4.1858</strain>
    </source>
</reference>
<dbReference type="PANTHER" id="PTHR42981">
    <property type="entry name" value="PYRUVATE DEHYDROGENASE [UBIQUINONE]"/>
    <property type="match status" value="1"/>
</dbReference>
<dbReference type="EMBL" id="FZOF01000032">
    <property type="protein sequence ID" value="SNT50678.1"/>
    <property type="molecule type" value="Genomic_DNA"/>
</dbReference>
<sequence>MVRHQSPPARQVSGGTQGLTSAMAGAIIRPVRAGVLEIGRSGHARRRIPAAGRSGRPSATAITASGCGVTAEASWRVRRHRKRPKRKLEGESPVSIKVSDHVLQRLREWDVDHVFAYPGDGINGLLAAWGRADDKPRFVQARHEEMAAFQAVGYAKFSGRVGVCAATSGPGAIHLLNGLYDAKLDHVPVVAIVGQTNRSAMGGSYQQEGRTRP</sequence>
<dbReference type="InterPro" id="IPR047211">
    <property type="entry name" value="POXB-like"/>
</dbReference>
<feature type="domain" description="Thiamine pyrophosphate enzyme N-terminal TPP-binding" evidence="1">
    <location>
        <begin position="97"/>
        <end position="207"/>
    </location>
</feature>
<gene>
    <name evidence="2" type="ORF">SAMN05216252_13237</name>
</gene>